<keyword evidence="2" id="KW-0732">Signal</keyword>
<dbReference type="Proteomes" id="UP000092460">
    <property type="component" value="Unassembled WGS sequence"/>
</dbReference>
<feature type="signal peptide" evidence="2">
    <location>
        <begin position="1"/>
        <end position="21"/>
    </location>
</feature>
<dbReference type="EMBL" id="JXJN01029744">
    <property type="status" value="NOT_ANNOTATED_CDS"/>
    <property type="molecule type" value="Genomic_DNA"/>
</dbReference>
<accession>A0A1B0AL30</accession>
<proteinExistence type="predicted"/>
<evidence type="ECO:0000313" key="4">
    <source>
        <dbReference type="Proteomes" id="UP000092460"/>
    </source>
</evidence>
<evidence type="ECO:0008006" key="5">
    <source>
        <dbReference type="Google" id="ProtNLM"/>
    </source>
</evidence>
<dbReference type="EnsemblMetazoa" id="GPPI000528-RA">
    <property type="protein sequence ID" value="GPPI000528-PA"/>
    <property type="gene ID" value="GPPI000528"/>
</dbReference>
<organism evidence="3 4">
    <name type="scientific">Glossina palpalis gambiensis</name>
    <dbReference type="NCBI Taxonomy" id="67801"/>
    <lineage>
        <taxon>Eukaryota</taxon>
        <taxon>Metazoa</taxon>
        <taxon>Ecdysozoa</taxon>
        <taxon>Arthropoda</taxon>
        <taxon>Hexapoda</taxon>
        <taxon>Insecta</taxon>
        <taxon>Pterygota</taxon>
        <taxon>Neoptera</taxon>
        <taxon>Endopterygota</taxon>
        <taxon>Diptera</taxon>
        <taxon>Brachycera</taxon>
        <taxon>Muscomorpha</taxon>
        <taxon>Hippoboscoidea</taxon>
        <taxon>Glossinidae</taxon>
        <taxon>Glossina</taxon>
    </lineage>
</organism>
<dbReference type="AlphaFoldDB" id="A0A1B0AL30"/>
<feature type="chain" id="PRO_5008403945" description="Small EDRK-rich factor-like N-terminal domain-containing protein" evidence="2">
    <location>
        <begin position="22"/>
        <end position="57"/>
    </location>
</feature>
<sequence>MISCYVVIICMVPILLRGSQANRQTDRQAGRKAGKQGNREASRRSRLWLFGLRCKLE</sequence>
<evidence type="ECO:0000313" key="3">
    <source>
        <dbReference type="EnsemblMetazoa" id="GPPI000528-PA"/>
    </source>
</evidence>
<feature type="region of interest" description="Disordered" evidence="1">
    <location>
        <begin position="22"/>
        <end position="42"/>
    </location>
</feature>
<evidence type="ECO:0000256" key="2">
    <source>
        <dbReference type="SAM" id="SignalP"/>
    </source>
</evidence>
<protein>
    <recommendedName>
        <fullName evidence="5">Small EDRK-rich factor-like N-terminal domain-containing protein</fullName>
    </recommendedName>
</protein>
<reference evidence="4" key="1">
    <citation type="submission" date="2015-01" db="EMBL/GenBank/DDBJ databases">
        <authorList>
            <person name="Aksoy S."/>
            <person name="Warren W."/>
            <person name="Wilson R.K."/>
        </authorList>
    </citation>
    <scope>NUCLEOTIDE SEQUENCE [LARGE SCALE GENOMIC DNA]</scope>
    <source>
        <strain evidence="4">IAEA</strain>
    </source>
</reference>
<dbReference type="VEuPathDB" id="VectorBase:GPPI000528"/>
<evidence type="ECO:0000256" key="1">
    <source>
        <dbReference type="SAM" id="MobiDB-lite"/>
    </source>
</evidence>
<keyword evidence="4" id="KW-1185">Reference proteome</keyword>
<name>A0A1B0AL30_9MUSC</name>
<reference evidence="3" key="2">
    <citation type="submission" date="2020-05" db="UniProtKB">
        <authorList>
            <consortium name="EnsemblMetazoa"/>
        </authorList>
    </citation>
    <scope>IDENTIFICATION</scope>
    <source>
        <strain evidence="3">IAEA</strain>
    </source>
</reference>